<evidence type="ECO:0000313" key="2">
    <source>
        <dbReference type="Proteomes" id="UP000324222"/>
    </source>
</evidence>
<name>A0A5B7KFL2_PORTR</name>
<evidence type="ECO:0000313" key="1">
    <source>
        <dbReference type="EMBL" id="MPD03385.1"/>
    </source>
</evidence>
<keyword evidence="2" id="KW-1185">Reference proteome</keyword>
<sequence>MSRCTCRRHSVTLTTAGRGDHQHHQHHLERFSVALVGWYACASAAWTSGSWPRLTLQVEVQSEAQVLRVIPSMVTTDETDNEGAPVAAS</sequence>
<protein>
    <submittedName>
        <fullName evidence="1">Uncharacterized protein</fullName>
    </submittedName>
</protein>
<dbReference type="AlphaFoldDB" id="A0A5B7KFL2"/>
<comment type="caution">
    <text evidence="1">The sequence shown here is derived from an EMBL/GenBank/DDBJ whole genome shotgun (WGS) entry which is preliminary data.</text>
</comment>
<dbReference type="EMBL" id="VSRR010135907">
    <property type="protein sequence ID" value="MPD03385.1"/>
    <property type="molecule type" value="Genomic_DNA"/>
</dbReference>
<organism evidence="1 2">
    <name type="scientific">Portunus trituberculatus</name>
    <name type="common">Swimming crab</name>
    <name type="synonym">Neptunus trituberculatus</name>
    <dbReference type="NCBI Taxonomy" id="210409"/>
    <lineage>
        <taxon>Eukaryota</taxon>
        <taxon>Metazoa</taxon>
        <taxon>Ecdysozoa</taxon>
        <taxon>Arthropoda</taxon>
        <taxon>Crustacea</taxon>
        <taxon>Multicrustacea</taxon>
        <taxon>Malacostraca</taxon>
        <taxon>Eumalacostraca</taxon>
        <taxon>Eucarida</taxon>
        <taxon>Decapoda</taxon>
        <taxon>Pleocyemata</taxon>
        <taxon>Brachyura</taxon>
        <taxon>Eubrachyura</taxon>
        <taxon>Portunoidea</taxon>
        <taxon>Portunidae</taxon>
        <taxon>Portuninae</taxon>
        <taxon>Portunus</taxon>
    </lineage>
</organism>
<reference evidence="1 2" key="1">
    <citation type="submission" date="2019-05" db="EMBL/GenBank/DDBJ databases">
        <title>Another draft genome of Portunus trituberculatus and its Hox gene families provides insights of decapod evolution.</title>
        <authorList>
            <person name="Jeong J.-H."/>
            <person name="Song I."/>
            <person name="Kim S."/>
            <person name="Choi T."/>
            <person name="Kim D."/>
            <person name="Ryu S."/>
            <person name="Kim W."/>
        </authorList>
    </citation>
    <scope>NUCLEOTIDE SEQUENCE [LARGE SCALE GENOMIC DNA]</scope>
    <source>
        <tissue evidence="1">Muscle</tissue>
    </source>
</reference>
<gene>
    <name evidence="1" type="ORF">E2C01_099022</name>
</gene>
<proteinExistence type="predicted"/>
<dbReference type="Proteomes" id="UP000324222">
    <property type="component" value="Unassembled WGS sequence"/>
</dbReference>
<accession>A0A5B7KFL2</accession>